<feature type="signal peptide" evidence="3">
    <location>
        <begin position="1"/>
        <end position="19"/>
    </location>
</feature>
<feature type="compositionally biased region" description="Polar residues" evidence="1">
    <location>
        <begin position="1416"/>
        <end position="1458"/>
    </location>
</feature>
<evidence type="ECO:0000313" key="5">
    <source>
        <dbReference type="Proteomes" id="UP000324800"/>
    </source>
</evidence>
<evidence type="ECO:0000256" key="2">
    <source>
        <dbReference type="SAM" id="Phobius"/>
    </source>
</evidence>
<feature type="compositionally biased region" description="Polar residues" evidence="1">
    <location>
        <begin position="1375"/>
        <end position="1400"/>
    </location>
</feature>
<dbReference type="SUPFAM" id="SSF51126">
    <property type="entry name" value="Pectin lyase-like"/>
    <property type="match status" value="1"/>
</dbReference>
<feature type="chain" id="PRO_5023922130" description="Right handed beta helix domain-containing protein" evidence="3">
    <location>
        <begin position="20"/>
        <end position="1523"/>
    </location>
</feature>
<gene>
    <name evidence="4" type="ORF">EZS28_010466</name>
</gene>
<keyword evidence="2" id="KW-0812">Transmembrane</keyword>
<keyword evidence="2" id="KW-0472">Membrane</keyword>
<evidence type="ECO:0008006" key="6">
    <source>
        <dbReference type="Google" id="ProtNLM"/>
    </source>
</evidence>
<protein>
    <recommendedName>
        <fullName evidence="6">Right handed beta helix domain-containing protein</fullName>
    </recommendedName>
</protein>
<accession>A0A5J4WI16</accession>
<dbReference type="Proteomes" id="UP000324800">
    <property type="component" value="Unassembled WGS sequence"/>
</dbReference>
<evidence type="ECO:0000256" key="1">
    <source>
        <dbReference type="SAM" id="MobiDB-lite"/>
    </source>
</evidence>
<feature type="region of interest" description="Disordered" evidence="1">
    <location>
        <begin position="1375"/>
        <end position="1523"/>
    </location>
</feature>
<sequence length="1523" mass="166381">MQGLFIIALLLVAIDSADIVNQQFVAVSITLIDLNQLSQKYIVENSSWSQCTTGAIQSKAINQAVVEIRNCTFTDCQLSSGSVSGGAIQLISSQGGKQIIEKCKLINCNSQRNAGGIDIIISDTNTLIEIIDITIQNCSAKEKGGAMYIDISSNALLLLKGSCLFENDTTLMTDGGGIWIIINQSSINYEIEGDLTFKNCTSRREGGAVYLTVVQSTCNFSVLGDLTFDNCTSGVGPSQGGGGALRITLRSQTAITLDGKVIFKDCYSHSHGGGISIEIRNTEFQLTINDLCIFKDCQSLYDGGGMELSCVDTSVKFNIFGEMNFEGCIGHRSVGAFYLTLSSGSQAEISNLYINNCSSLGYQDNAGAMEIYMSTNTKMVLKDIQAYNCYSAWNDGGIIIYSQYGGSVELTNISIVNCSSAHIGGGLRTDIQKNQIFKVKDSLLQNDSSASGGGFLGYIATGASIILEQTDIYKCSCIENGGGINIMIDGTELTYFTLIDVYIHECQATGSIIFESPPSGFGGGLFITNLNDYAAHWKGIDLRGMKIYGNYAKRKGQSVYVAMVGVVHLCKYGIAGEFVKGNYSDSDSYETDLEGIICNQTSFQALNIQQAEQGTQVLEYWWNDPRGTIFHILNRNGQYHGENVTGCAESTHPCLTIEYAIQQISIERGGGSETDPVQEKRIGIHQQGYDLAYPIQFSQSSCFTNVIKIMKQLYGTEYQMDGQAELKILNSANVELSKSGWISTATEMTLRMYGIKIIANAQLSIPVIYIEGSESIVELNTITFFGINLSPSSQQKGIVHLFVEKTQFVANHSTFQDINIIGAGGNAIRIQNSGAQGIQSTISDCNFINISSSGDANGIGGSALYFQSGSSIGDSVLIDGSSKFQQCKCSDGEGGAIYAKIEQNGQLEISGGIVFEQCESQQSASSQKGGRGGAIYADINFGSQVSFVIKDALFSKCKALSSSSTSSRGFGGGIFIAGTGDYDVQSNGLDFRGIKIDQNSADKEGLSIYIVMSKIKEFCQYGTAGGYVKGNYNDRTSYLDELVGIPLNINQFNQLQLSQVLDQQYHLQYYWSQIVTLTKALAVVNESDIDEPIKMKIDGQNMNNENFSIKIIDLGQKSSKQANLGLRSPFSNFIRLQPNHQLTKVTQTQYINQQELIYPPEDQSSNPISIQGQPQSQQSASFKINDLTFIDYNNIQYGVLASNERRIFTGIGGKEGKMMNLEIQIIQPEGIEKEEEEQKEEEEEEVIVEQVIVPAPKEGIPFWIIIVAGVGGLALLALLISLLTCCCLFLCCPLCRKKSSKEDRVKKIREDYEKIKIKHQKNEYSMQLASGKQQGFDINQNKKQGFTDLWALPEQQGSPNTDSLYIRREGNLSTSQYRNKSSPLLNNQASTSDISMSGYSDNLRGQMDDIERSNRSSRTPLNVSESQKRQQQLQNRSTTGYAKPSSRQGGNISANSIGRSRNPNNPNRPLSPGINQGRQDSRSPARTPQSSFKSSSSSHMTSPAPIKTPPLQMNNSVKLVEWN</sequence>
<feature type="compositionally biased region" description="Low complexity" evidence="1">
    <location>
        <begin position="1490"/>
        <end position="1502"/>
    </location>
</feature>
<evidence type="ECO:0000256" key="3">
    <source>
        <dbReference type="SAM" id="SignalP"/>
    </source>
</evidence>
<dbReference type="EMBL" id="SNRW01002076">
    <property type="protein sequence ID" value="KAA6394005.1"/>
    <property type="molecule type" value="Genomic_DNA"/>
</dbReference>
<name>A0A5J4WI16_9EUKA</name>
<comment type="caution">
    <text evidence="4">The sequence shown here is derived from an EMBL/GenBank/DDBJ whole genome shotgun (WGS) entry which is preliminary data.</text>
</comment>
<feature type="transmembrane region" description="Helical" evidence="2">
    <location>
        <begin position="1262"/>
        <end position="1291"/>
    </location>
</feature>
<feature type="compositionally biased region" description="Low complexity" evidence="1">
    <location>
        <begin position="1459"/>
        <end position="1472"/>
    </location>
</feature>
<keyword evidence="3" id="KW-0732">Signal</keyword>
<feature type="compositionally biased region" description="Polar residues" evidence="1">
    <location>
        <begin position="1473"/>
        <end position="1489"/>
    </location>
</feature>
<organism evidence="4 5">
    <name type="scientific">Streblomastix strix</name>
    <dbReference type="NCBI Taxonomy" id="222440"/>
    <lineage>
        <taxon>Eukaryota</taxon>
        <taxon>Metamonada</taxon>
        <taxon>Preaxostyla</taxon>
        <taxon>Oxymonadida</taxon>
        <taxon>Streblomastigidae</taxon>
        <taxon>Streblomastix</taxon>
    </lineage>
</organism>
<reference evidence="4 5" key="1">
    <citation type="submission" date="2019-03" db="EMBL/GenBank/DDBJ databases">
        <title>Single cell metagenomics reveals metabolic interactions within the superorganism composed of flagellate Streblomastix strix and complex community of Bacteroidetes bacteria on its surface.</title>
        <authorList>
            <person name="Treitli S.C."/>
            <person name="Kolisko M."/>
            <person name="Husnik F."/>
            <person name="Keeling P."/>
            <person name="Hampl V."/>
        </authorList>
    </citation>
    <scope>NUCLEOTIDE SEQUENCE [LARGE SCALE GENOMIC DNA]</scope>
    <source>
        <strain evidence="4">ST1C</strain>
    </source>
</reference>
<keyword evidence="2" id="KW-1133">Transmembrane helix</keyword>
<evidence type="ECO:0000313" key="4">
    <source>
        <dbReference type="EMBL" id="KAA6394005.1"/>
    </source>
</evidence>
<proteinExistence type="predicted"/>
<dbReference type="InterPro" id="IPR011050">
    <property type="entry name" value="Pectin_lyase_fold/virulence"/>
</dbReference>